<accession>C9Y1P8</accession>
<dbReference type="Proteomes" id="UP000002069">
    <property type="component" value="Chromosome"/>
</dbReference>
<reference evidence="2" key="2">
    <citation type="journal article" date="2011" name="J. Bacteriol.">
        <title>Complete genome sequence of Cronobacter turicensis LMG 23827, a food-borne pathogen causing deaths in neonates.</title>
        <authorList>
            <person name="Stephan R."/>
            <person name="Lehner A."/>
            <person name="Tischler P."/>
            <person name="Rattei T."/>
        </authorList>
    </citation>
    <scope>NUCLEOTIDE SEQUENCE [LARGE SCALE GENOMIC DNA]</scope>
    <source>
        <strain evidence="2">DSM 18703 / CCUG 55852 / LMG 23827 / z3032</strain>
    </source>
</reference>
<reference evidence="1 2" key="1">
    <citation type="journal article" date="2010" name="J. Bacteriol.">
        <title>Complete Genome Sequence of Cronobacter turicensis LMG 23827, a foodborne pathogen causing deaths in neonates.</title>
        <authorList>
            <person name="Stephan R."/>
            <person name="Lehner A."/>
            <person name="Tischler P."/>
            <person name="Rattei T."/>
        </authorList>
    </citation>
    <scope>NUCLEOTIDE SEQUENCE [LARGE SCALE GENOMIC DNA]</scope>
    <source>
        <strain evidence="2">DSM 18703 / CCUG 55852 / LMG 23827 / z3032</strain>
    </source>
</reference>
<evidence type="ECO:0000313" key="1">
    <source>
        <dbReference type="EMBL" id="CBA30086.1"/>
    </source>
</evidence>
<protein>
    <submittedName>
        <fullName evidence="1">Uncharacterized protein</fullName>
    </submittedName>
</protein>
<dbReference type="KEGG" id="ctu:CTU_17380"/>
<proteinExistence type="predicted"/>
<dbReference type="EMBL" id="FN543093">
    <property type="protein sequence ID" value="CBA30086.1"/>
    <property type="molecule type" value="Genomic_DNA"/>
</dbReference>
<organism evidence="1 2">
    <name type="scientific">Cronobacter turicensis (strain DSM 18703 / CCUG 55852 / LMG 23827 / z3032)</name>
    <dbReference type="NCBI Taxonomy" id="693216"/>
    <lineage>
        <taxon>Bacteria</taxon>
        <taxon>Pseudomonadati</taxon>
        <taxon>Pseudomonadota</taxon>
        <taxon>Gammaproteobacteria</taxon>
        <taxon>Enterobacterales</taxon>
        <taxon>Enterobacteriaceae</taxon>
        <taxon>Cronobacter</taxon>
    </lineage>
</organism>
<evidence type="ECO:0000313" key="2">
    <source>
        <dbReference type="Proteomes" id="UP000002069"/>
    </source>
</evidence>
<name>C9Y1P8_CROTZ</name>
<dbReference type="HOGENOM" id="CLU_3332986_0_0_6"/>
<keyword evidence="2" id="KW-1185">Reference proteome</keyword>
<dbReference type="AlphaFoldDB" id="C9Y1P8"/>
<sequence length="38" mass="4668">MFKMKKSNLRQKSIVGSSLLRKFDGFRHFEFELRNLMF</sequence>
<gene>
    <name evidence="1" type="ordered locus">Ctu_17380</name>
</gene>
<dbReference type="PATRIC" id="fig|693216.3.peg.1654"/>